<comment type="caution">
    <text evidence="10">The sequence shown here is derived from an EMBL/GenBank/DDBJ whole genome shotgun (WGS) entry which is preliminary data.</text>
</comment>
<keyword evidence="6 9" id="KW-1133">Transmembrane helix</keyword>
<evidence type="ECO:0000256" key="6">
    <source>
        <dbReference type="ARBA" id="ARBA00022989"/>
    </source>
</evidence>
<evidence type="ECO:0000313" key="11">
    <source>
        <dbReference type="Proteomes" id="UP000545493"/>
    </source>
</evidence>
<dbReference type="GO" id="GO:0005886">
    <property type="term" value="C:plasma membrane"/>
    <property type="evidence" value="ECO:0007669"/>
    <property type="project" value="UniProtKB-SubCell"/>
</dbReference>
<feature type="transmembrane region" description="Helical" evidence="9">
    <location>
        <begin position="709"/>
        <end position="730"/>
    </location>
</feature>
<organism evidence="10 11">
    <name type="scientific">Saccharomonospora amisosensis</name>
    <dbReference type="NCBI Taxonomy" id="1128677"/>
    <lineage>
        <taxon>Bacteria</taxon>
        <taxon>Bacillati</taxon>
        <taxon>Actinomycetota</taxon>
        <taxon>Actinomycetes</taxon>
        <taxon>Pseudonocardiales</taxon>
        <taxon>Pseudonocardiaceae</taxon>
        <taxon>Saccharomonospora</taxon>
    </lineage>
</organism>
<feature type="transmembrane region" description="Helical" evidence="9">
    <location>
        <begin position="578"/>
        <end position="599"/>
    </location>
</feature>
<feature type="compositionally biased region" description="Basic and acidic residues" evidence="8">
    <location>
        <begin position="131"/>
        <end position="149"/>
    </location>
</feature>
<feature type="transmembrane region" description="Helical" evidence="9">
    <location>
        <begin position="457"/>
        <end position="477"/>
    </location>
</feature>
<feature type="transmembrane region" description="Helical" evidence="9">
    <location>
        <begin position="497"/>
        <end position="516"/>
    </location>
</feature>
<dbReference type="PANTHER" id="PTHR47019">
    <property type="entry name" value="LIPID II FLIPPASE MURJ"/>
    <property type="match status" value="1"/>
</dbReference>
<feature type="transmembrane region" description="Helical" evidence="9">
    <location>
        <begin position="537"/>
        <end position="566"/>
    </location>
</feature>
<feature type="compositionally biased region" description="Pro residues" evidence="8">
    <location>
        <begin position="52"/>
        <end position="65"/>
    </location>
</feature>
<dbReference type="AlphaFoldDB" id="A0A7X5UUE5"/>
<evidence type="ECO:0000256" key="2">
    <source>
        <dbReference type="ARBA" id="ARBA00022475"/>
    </source>
</evidence>
<dbReference type="PANTHER" id="PTHR47019:SF1">
    <property type="entry name" value="LIPID II FLIPPASE MURJ"/>
    <property type="match status" value="1"/>
</dbReference>
<accession>A0A7X5UUE5</accession>
<dbReference type="InterPro" id="IPR004268">
    <property type="entry name" value="MurJ"/>
</dbReference>
<keyword evidence="7 9" id="KW-0472">Membrane</keyword>
<feature type="transmembrane region" description="Helical" evidence="9">
    <location>
        <begin position="307"/>
        <end position="328"/>
    </location>
</feature>
<dbReference type="GO" id="GO:0015648">
    <property type="term" value="F:lipid-linked peptidoglycan transporter activity"/>
    <property type="evidence" value="ECO:0007669"/>
    <property type="project" value="TreeGrafter"/>
</dbReference>
<evidence type="ECO:0000256" key="4">
    <source>
        <dbReference type="ARBA" id="ARBA00022960"/>
    </source>
</evidence>
<dbReference type="EMBL" id="JAAOYM010000002">
    <property type="protein sequence ID" value="NIJ14373.1"/>
    <property type="molecule type" value="Genomic_DNA"/>
</dbReference>
<keyword evidence="11" id="KW-1185">Reference proteome</keyword>
<name>A0A7X5UUE5_9PSEU</name>
<feature type="region of interest" description="Disordered" evidence="8">
    <location>
        <begin position="1"/>
        <end position="173"/>
    </location>
</feature>
<feature type="compositionally biased region" description="Pro residues" evidence="8">
    <location>
        <begin position="72"/>
        <end position="127"/>
    </location>
</feature>
<keyword evidence="2" id="KW-1003">Cell membrane</keyword>
<evidence type="ECO:0000256" key="9">
    <source>
        <dbReference type="SAM" id="Phobius"/>
    </source>
</evidence>
<evidence type="ECO:0000256" key="3">
    <source>
        <dbReference type="ARBA" id="ARBA00022692"/>
    </source>
</evidence>
<dbReference type="NCBIfam" id="TIGR01695">
    <property type="entry name" value="murJ_mviN"/>
    <property type="match status" value="1"/>
</dbReference>
<feature type="transmembrane region" description="Helical" evidence="9">
    <location>
        <begin position="413"/>
        <end position="437"/>
    </location>
</feature>
<dbReference type="CDD" id="cd13123">
    <property type="entry name" value="MATE_MurJ_like"/>
    <property type="match status" value="1"/>
</dbReference>
<dbReference type="PRINTS" id="PR01806">
    <property type="entry name" value="VIRFACTRMVIN"/>
</dbReference>
<dbReference type="InterPro" id="IPR051050">
    <property type="entry name" value="Lipid_II_flippase_MurJ/MviN"/>
</dbReference>
<dbReference type="GO" id="GO:0034204">
    <property type="term" value="P:lipid translocation"/>
    <property type="evidence" value="ECO:0007669"/>
    <property type="project" value="TreeGrafter"/>
</dbReference>
<protein>
    <submittedName>
        <fullName evidence="10">Putative peptidoglycan lipid II flippase</fullName>
    </submittedName>
</protein>
<feature type="compositionally biased region" description="Pro residues" evidence="8">
    <location>
        <begin position="24"/>
        <end position="37"/>
    </location>
</feature>
<sequence length="749" mass="80262">MLDEELGWPPERGGGPPRQERMPPRPPVRRPPPPPEQSPRRRQQPPERREGPPPNRPDGANQPPPRYREQPPPRPRQQPVRQPPPRQAPPPAGPPPAGPPPAGPPPAAPPHPPPGPPPGPPPPGPPPRRGRPPETRSKPVRPWRQDQRGSRRPPAGSGDGDATVFIPRRVPPGARWPAADPDVLRPYDELATRMMPRIAAEPIGERLPEVQLERPKAGAEKAPSLARSSGRMAIATLTSRITGFAWKVMLAWVATLGVLYDSFTVANTLPLIINELLLGGVLTSVVVPLLVRSQDDDDGGEAYTQRLLTMAITVLGVGAIVSTAAAPWLTALLMDDTGDANPQLATWFAYLLLPGLLFYGLFAVLSAILNAKQIFGPAQWAPVVNNLVIFATIGAFALVPGDPTIVPTQMSDPQVLVLGIGVLTAMVAQALFLLPPLRRSGFRFRWRWGIDDRLKEFGGLALWILGYVAVSQVGMVINTRVLTAGAAGGPSIYSNAWLLFQLPYGVIGVSLLTALMPRMSRAAADHDYRRLIGDLSYGSRLTTLLLLPVSAIMAVAGTSIGVALFALGRGSVADAERLGEALAVSAFGLLPYALVMLQMRVFYAMKDSRTPTLIMVVMTAVKIPLLYLASSQLHPVNVVLGVMMVNSLVFVVGAVMGQVWLWVKLGNLRSKRVLGVILFTVVASGLGVLAAALVGMLVPDALGTIGQAWVKLFLQGIVGIGVSFGVLLALKVDELAPVKRRITQLLGRA</sequence>
<feature type="transmembrane region" description="Helical" evidence="9">
    <location>
        <begin position="611"/>
        <end position="630"/>
    </location>
</feature>
<feature type="transmembrane region" description="Helical" evidence="9">
    <location>
        <begin position="636"/>
        <end position="661"/>
    </location>
</feature>
<feature type="transmembrane region" description="Helical" evidence="9">
    <location>
        <begin position="383"/>
        <end position="401"/>
    </location>
</feature>
<keyword evidence="4" id="KW-0133">Cell shape</keyword>
<comment type="subcellular location">
    <subcellularLocation>
        <location evidence="1">Cell membrane</location>
        <topology evidence="1">Multi-pass membrane protein</topology>
    </subcellularLocation>
</comment>
<feature type="transmembrane region" description="Helical" evidence="9">
    <location>
        <begin position="241"/>
        <end position="260"/>
    </location>
</feature>
<proteinExistence type="predicted"/>
<dbReference type="Proteomes" id="UP000545493">
    <property type="component" value="Unassembled WGS sequence"/>
</dbReference>
<dbReference type="GO" id="GO:0009252">
    <property type="term" value="P:peptidoglycan biosynthetic process"/>
    <property type="evidence" value="ECO:0007669"/>
    <property type="project" value="UniProtKB-KW"/>
</dbReference>
<evidence type="ECO:0000256" key="7">
    <source>
        <dbReference type="ARBA" id="ARBA00023136"/>
    </source>
</evidence>
<evidence type="ECO:0000256" key="8">
    <source>
        <dbReference type="SAM" id="MobiDB-lite"/>
    </source>
</evidence>
<dbReference type="Pfam" id="PF03023">
    <property type="entry name" value="MurJ"/>
    <property type="match status" value="1"/>
</dbReference>
<gene>
    <name evidence="10" type="ORF">FHU38_004774</name>
</gene>
<dbReference type="GO" id="GO:0008360">
    <property type="term" value="P:regulation of cell shape"/>
    <property type="evidence" value="ECO:0007669"/>
    <property type="project" value="UniProtKB-KW"/>
</dbReference>
<feature type="transmembrane region" description="Helical" evidence="9">
    <location>
        <begin position="673"/>
        <end position="697"/>
    </location>
</feature>
<reference evidence="10 11" key="1">
    <citation type="submission" date="2020-03" db="EMBL/GenBank/DDBJ databases">
        <title>Sequencing the genomes of 1000 actinobacteria strains.</title>
        <authorList>
            <person name="Klenk H.-P."/>
        </authorList>
    </citation>
    <scope>NUCLEOTIDE SEQUENCE [LARGE SCALE GENOMIC DNA]</scope>
    <source>
        <strain evidence="10 11">DSM 45685</strain>
    </source>
</reference>
<feature type="transmembrane region" description="Helical" evidence="9">
    <location>
        <begin position="272"/>
        <end position="291"/>
    </location>
</feature>
<evidence type="ECO:0000256" key="5">
    <source>
        <dbReference type="ARBA" id="ARBA00022984"/>
    </source>
</evidence>
<keyword evidence="5" id="KW-0573">Peptidoglycan synthesis</keyword>
<feature type="transmembrane region" description="Helical" evidence="9">
    <location>
        <begin position="348"/>
        <end position="371"/>
    </location>
</feature>
<keyword evidence="3 9" id="KW-0812">Transmembrane</keyword>
<evidence type="ECO:0000313" key="10">
    <source>
        <dbReference type="EMBL" id="NIJ14373.1"/>
    </source>
</evidence>
<evidence type="ECO:0000256" key="1">
    <source>
        <dbReference type="ARBA" id="ARBA00004651"/>
    </source>
</evidence>